<evidence type="ECO:0000313" key="8">
    <source>
        <dbReference type="Proteomes" id="UP001501565"/>
    </source>
</evidence>
<name>A0ABP7MPU4_9GAMM</name>
<dbReference type="InterPro" id="IPR002937">
    <property type="entry name" value="Amino_oxidase"/>
</dbReference>
<evidence type="ECO:0000256" key="2">
    <source>
        <dbReference type="ARBA" id="ARBA00022729"/>
    </source>
</evidence>
<dbReference type="InterPro" id="IPR036188">
    <property type="entry name" value="FAD/NAD-bd_sf"/>
</dbReference>
<sequence length="588" mass="65256">MSSLQSKATLVKETQSVRIGSRYRPERVAELIKDSDIDHLVIGSGVGGLICAAALAKVGRKVLVLEQHYTAGGFTHSYLRKGYEWDVGVHYVGQVGNKKTLPGALFHWLSEGRLEWDSLGACYDAFDIAGKRYQLPVGKSAFKRYLLKQFPDDAGAIVEYCQLLFHVERWLPFFFSSKISSLSWLNGDWLNAGWLNGKWFDSSLFNKIRIKSSADLIKRNIPQAFYQTTAEVLDDLTDNKTLKAVLTAQWGDAGLPPGQSSFFLHCLIANHYLAGAWYPKGGSSQIAESLLPTIEGAGGKVMTYAEVEGIVLDDTEQASVAGVKMADGHIIKCDSVISGCGWYNTQKLLPENALPAINKEVAPQQIEPSACHICLYVGFEESPQALKIPTNNLWVHRSENYDADCAQLTEGATTDLPFVYISSSAARDSTWNQRYPDKAVMELVAVIPYREFEPWSGTDWGKRGDDYEAKKEYWSEKLLLTLYQHFPQLKGKVTYYELSTPLSTEHFMNYPRGEIYGLAHTPRRYQQEGLKPTTNIHGLTLVGQDALTSGVVGAAISGAIGAGEILGADTKRTLMRPVKWLTSWVKTV</sequence>
<dbReference type="RefSeq" id="WP_344798884.1">
    <property type="nucleotide sequence ID" value="NZ_BAABBN010000007.1"/>
</dbReference>
<gene>
    <name evidence="7" type="ORF">GCM10022277_25160</name>
</gene>
<keyword evidence="2" id="KW-0732">Signal</keyword>
<dbReference type="PANTHER" id="PTHR46091:SF3">
    <property type="entry name" value="AMINE OXIDASE DOMAIN-CONTAINING PROTEIN"/>
    <property type="match status" value="1"/>
</dbReference>
<keyword evidence="1" id="KW-0285">Flavoprotein</keyword>
<evidence type="ECO:0000256" key="4">
    <source>
        <dbReference type="ARBA" id="ARBA00022857"/>
    </source>
</evidence>
<organism evidence="7 8">
    <name type="scientific">Litoribacillus peritrichatus</name>
    <dbReference type="NCBI Taxonomy" id="718191"/>
    <lineage>
        <taxon>Bacteria</taxon>
        <taxon>Pseudomonadati</taxon>
        <taxon>Pseudomonadota</taxon>
        <taxon>Gammaproteobacteria</taxon>
        <taxon>Oceanospirillales</taxon>
        <taxon>Oceanospirillaceae</taxon>
        <taxon>Litoribacillus</taxon>
    </lineage>
</organism>
<evidence type="ECO:0000259" key="6">
    <source>
        <dbReference type="Pfam" id="PF01593"/>
    </source>
</evidence>
<dbReference type="Pfam" id="PF01593">
    <property type="entry name" value="Amino_oxidase"/>
    <property type="match status" value="1"/>
</dbReference>
<feature type="domain" description="Amine oxidase" evidence="6">
    <location>
        <begin position="47"/>
        <end position="458"/>
    </location>
</feature>
<dbReference type="PANTHER" id="PTHR46091">
    <property type="entry name" value="BLR7054 PROTEIN"/>
    <property type="match status" value="1"/>
</dbReference>
<keyword evidence="3" id="KW-0274">FAD</keyword>
<keyword evidence="4" id="KW-0521">NADP</keyword>
<keyword evidence="8" id="KW-1185">Reference proteome</keyword>
<dbReference type="Gene3D" id="3.50.50.60">
    <property type="entry name" value="FAD/NAD(P)-binding domain"/>
    <property type="match status" value="2"/>
</dbReference>
<protein>
    <submittedName>
        <fullName evidence="7">NAD(P)/FAD-dependent oxidoreductase</fullName>
    </submittedName>
</protein>
<dbReference type="InterPro" id="IPR052206">
    <property type="entry name" value="Retinol_saturase"/>
</dbReference>
<comment type="caution">
    <text evidence="7">The sequence shown here is derived from an EMBL/GenBank/DDBJ whole genome shotgun (WGS) entry which is preliminary data.</text>
</comment>
<keyword evidence="5" id="KW-0520">NAD</keyword>
<dbReference type="EMBL" id="BAABBN010000007">
    <property type="protein sequence ID" value="GAA3927729.1"/>
    <property type="molecule type" value="Genomic_DNA"/>
</dbReference>
<evidence type="ECO:0000256" key="5">
    <source>
        <dbReference type="ARBA" id="ARBA00023027"/>
    </source>
</evidence>
<evidence type="ECO:0000256" key="3">
    <source>
        <dbReference type="ARBA" id="ARBA00022827"/>
    </source>
</evidence>
<reference evidence="8" key="1">
    <citation type="journal article" date="2019" name="Int. J. Syst. Evol. Microbiol.">
        <title>The Global Catalogue of Microorganisms (GCM) 10K type strain sequencing project: providing services to taxonomists for standard genome sequencing and annotation.</title>
        <authorList>
            <consortium name="The Broad Institute Genomics Platform"/>
            <consortium name="The Broad Institute Genome Sequencing Center for Infectious Disease"/>
            <person name="Wu L."/>
            <person name="Ma J."/>
        </authorList>
    </citation>
    <scope>NUCLEOTIDE SEQUENCE [LARGE SCALE GENOMIC DNA]</scope>
    <source>
        <strain evidence="8">JCM 17551</strain>
    </source>
</reference>
<proteinExistence type="predicted"/>
<accession>A0ABP7MPU4</accession>
<dbReference type="SUPFAM" id="SSF51905">
    <property type="entry name" value="FAD/NAD(P)-binding domain"/>
    <property type="match status" value="1"/>
</dbReference>
<dbReference type="Proteomes" id="UP001501565">
    <property type="component" value="Unassembled WGS sequence"/>
</dbReference>
<evidence type="ECO:0000256" key="1">
    <source>
        <dbReference type="ARBA" id="ARBA00022630"/>
    </source>
</evidence>
<evidence type="ECO:0000313" key="7">
    <source>
        <dbReference type="EMBL" id="GAA3927729.1"/>
    </source>
</evidence>